<evidence type="ECO:0000256" key="9">
    <source>
        <dbReference type="ARBA" id="ARBA00023136"/>
    </source>
</evidence>
<keyword evidence="9 10" id="KW-0472">Membrane</keyword>
<evidence type="ECO:0000256" key="2">
    <source>
        <dbReference type="ARBA" id="ARBA00004162"/>
    </source>
</evidence>
<keyword evidence="7 10" id="KW-0283">Flagellar rotation</keyword>
<evidence type="ECO:0000256" key="4">
    <source>
        <dbReference type="ARBA" id="ARBA00022475"/>
    </source>
</evidence>
<dbReference type="GO" id="GO:0009425">
    <property type="term" value="C:bacterial-type flagellum basal body"/>
    <property type="evidence" value="ECO:0007669"/>
    <property type="project" value="InterPro"/>
</dbReference>
<evidence type="ECO:0000256" key="3">
    <source>
        <dbReference type="ARBA" id="ARBA00008281"/>
    </source>
</evidence>
<evidence type="ECO:0000313" key="11">
    <source>
        <dbReference type="EMBL" id="MXR35818.1"/>
    </source>
</evidence>
<comment type="similarity">
    <text evidence="3 10">Belongs to the FliL family.</text>
</comment>
<dbReference type="AlphaFoldDB" id="A0A845BKQ6"/>
<evidence type="ECO:0000256" key="10">
    <source>
        <dbReference type="RuleBase" id="RU364125"/>
    </source>
</evidence>
<evidence type="ECO:0000256" key="8">
    <source>
        <dbReference type="ARBA" id="ARBA00022989"/>
    </source>
</evidence>
<dbReference type="GO" id="GO:0071973">
    <property type="term" value="P:bacterial-type flagellum-dependent cell motility"/>
    <property type="evidence" value="ECO:0007669"/>
    <property type="project" value="InterPro"/>
</dbReference>
<dbReference type="GO" id="GO:0006935">
    <property type="term" value="P:chemotaxis"/>
    <property type="evidence" value="ECO:0007669"/>
    <property type="project" value="UniProtKB-KW"/>
</dbReference>
<organism evidence="11 12">
    <name type="scientific">Craterilacuibacter sinensis</name>
    <dbReference type="NCBI Taxonomy" id="2686017"/>
    <lineage>
        <taxon>Bacteria</taxon>
        <taxon>Pseudomonadati</taxon>
        <taxon>Pseudomonadota</taxon>
        <taxon>Betaproteobacteria</taxon>
        <taxon>Neisseriales</taxon>
        <taxon>Neisseriaceae</taxon>
        <taxon>Craterilacuibacter</taxon>
    </lineage>
</organism>
<keyword evidence="4" id="KW-1003">Cell membrane</keyword>
<dbReference type="GO" id="GO:0005886">
    <property type="term" value="C:plasma membrane"/>
    <property type="evidence" value="ECO:0007669"/>
    <property type="project" value="UniProtKB-SubCell"/>
</dbReference>
<evidence type="ECO:0000313" key="12">
    <source>
        <dbReference type="Proteomes" id="UP000467214"/>
    </source>
</evidence>
<dbReference type="Pfam" id="PF03748">
    <property type="entry name" value="FliL"/>
    <property type="match status" value="1"/>
</dbReference>
<comment type="function">
    <text evidence="1 10">Controls the rotational direction of flagella during chemotaxis.</text>
</comment>
<keyword evidence="11" id="KW-0282">Flagellum</keyword>
<keyword evidence="6" id="KW-0812">Transmembrane</keyword>
<sequence>MNKSVVIGVVAALVAVLAGGGGMYFWMGASAHAKAAEPAAPVVKDGRFVSLDKVIVMLKGSEGASQQFMAIDLVFRTSDKQEAEVKAQLPFFRSIAVRSLSQLGAAQASSMSVDAFQQRLAQAYKATFAGEGRPMPFSEVMVAKLIIE</sequence>
<dbReference type="RefSeq" id="WP_124736324.1">
    <property type="nucleotide sequence ID" value="NZ_WSSB01000001.1"/>
</dbReference>
<dbReference type="InterPro" id="IPR005503">
    <property type="entry name" value="FliL"/>
</dbReference>
<dbReference type="EMBL" id="WSSB01000001">
    <property type="protein sequence ID" value="MXR35818.1"/>
    <property type="molecule type" value="Genomic_DNA"/>
</dbReference>
<dbReference type="Proteomes" id="UP000467214">
    <property type="component" value="Unassembled WGS sequence"/>
</dbReference>
<accession>A0A845BKQ6</accession>
<protein>
    <recommendedName>
        <fullName evidence="10">Flagellar protein FliL</fullName>
    </recommendedName>
</protein>
<keyword evidence="12" id="KW-1185">Reference proteome</keyword>
<keyword evidence="11" id="KW-0969">Cilium</keyword>
<evidence type="ECO:0000256" key="5">
    <source>
        <dbReference type="ARBA" id="ARBA00022500"/>
    </source>
</evidence>
<comment type="subcellular location">
    <subcellularLocation>
        <location evidence="10">Cell inner membrane</location>
    </subcellularLocation>
    <subcellularLocation>
        <location evidence="2">Cell membrane</location>
        <topology evidence="2">Single-pass membrane protein</topology>
    </subcellularLocation>
</comment>
<proteinExistence type="inferred from homology"/>
<keyword evidence="10" id="KW-0997">Cell inner membrane</keyword>
<comment type="caution">
    <text evidence="11">The sequence shown here is derived from an EMBL/GenBank/DDBJ whole genome shotgun (WGS) entry which is preliminary data.</text>
</comment>
<reference evidence="11 12" key="1">
    <citation type="submission" date="2019-12" db="EMBL/GenBank/DDBJ databases">
        <title>Neisseriaceae gen. nov. sp. Genome sequencing and assembly.</title>
        <authorList>
            <person name="Liu Z."/>
            <person name="Li A."/>
        </authorList>
    </citation>
    <scope>NUCLEOTIDE SEQUENCE [LARGE SCALE GENOMIC DNA]</scope>
    <source>
        <strain evidence="11 12">B2N2-7</strain>
    </source>
</reference>
<name>A0A845BKQ6_9NEIS</name>
<gene>
    <name evidence="11" type="ORF">GQF02_02360</name>
</gene>
<keyword evidence="11" id="KW-0966">Cell projection</keyword>
<evidence type="ECO:0000256" key="1">
    <source>
        <dbReference type="ARBA" id="ARBA00002254"/>
    </source>
</evidence>
<keyword evidence="8" id="KW-1133">Transmembrane helix</keyword>
<evidence type="ECO:0000256" key="7">
    <source>
        <dbReference type="ARBA" id="ARBA00022779"/>
    </source>
</evidence>
<evidence type="ECO:0000256" key="6">
    <source>
        <dbReference type="ARBA" id="ARBA00022692"/>
    </source>
</evidence>
<keyword evidence="5 10" id="KW-0145">Chemotaxis</keyword>